<evidence type="ECO:0000256" key="1">
    <source>
        <dbReference type="SAM" id="MobiDB-lite"/>
    </source>
</evidence>
<dbReference type="EMBL" id="AP035768">
    <property type="protein sequence ID" value="BFO18583.1"/>
    <property type="molecule type" value="Genomic_DNA"/>
</dbReference>
<feature type="region of interest" description="Disordered" evidence="1">
    <location>
        <begin position="51"/>
        <end position="72"/>
    </location>
</feature>
<reference evidence="2" key="2">
    <citation type="submission" date="2024-07" db="EMBL/GenBank/DDBJ databases">
        <title>Streptomyces haneummycinica sp. nov., a new antibiotic-producing actinobacterium isolated from marine sediment.</title>
        <authorList>
            <person name="Uemura M."/>
            <person name="Hamada M."/>
            <person name="Hirano S."/>
            <person name="Kobayashi K."/>
            <person name="Ohshiro T."/>
            <person name="Kobayashi T."/>
            <person name="Terahara T."/>
        </authorList>
    </citation>
    <scope>NUCLEOTIDE SEQUENCE</scope>
    <source>
        <strain evidence="2">KM77-8</strain>
    </source>
</reference>
<protein>
    <submittedName>
        <fullName evidence="2">Uncharacterized protein</fullName>
    </submittedName>
</protein>
<feature type="compositionally biased region" description="Basic and acidic residues" evidence="1">
    <location>
        <begin position="59"/>
        <end position="69"/>
    </location>
</feature>
<dbReference type="AlphaFoldDB" id="A0AAT9HMB9"/>
<reference evidence="2" key="1">
    <citation type="submission" date="2024-06" db="EMBL/GenBank/DDBJ databases">
        <authorList>
            <consortium name="consrtm"/>
            <person name="Uemura M."/>
            <person name="Terahara T."/>
        </authorList>
    </citation>
    <scope>NUCLEOTIDE SEQUENCE</scope>
    <source>
        <strain evidence="2">KM77-8</strain>
    </source>
</reference>
<accession>A0AAT9HMB9</accession>
<proteinExistence type="predicted"/>
<sequence length="104" mass="11094">MRDSTYWPDRATRPGAKAVRIAAMAAVSSALVRPYPKTRAITGWARASSRHAAGTTADAEVRNARETSRRRAAVSPSAAAALIRGISAVTRETVMMPCGTTHRT</sequence>
<evidence type="ECO:0000313" key="2">
    <source>
        <dbReference type="EMBL" id="BFO18583.1"/>
    </source>
</evidence>
<gene>
    <name evidence="2" type="ORF">SHKM778_49710</name>
</gene>
<name>A0AAT9HMB9_9ACTN</name>
<organism evidence="2">
    <name type="scientific">Streptomyces haneummycinicus</name>
    <dbReference type="NCBI Taxonomy" id="3074435"/>
    <lineage>
        <taxon>Bacteria</taxon>
        <taxon>Bacillati</taxon>
        <taxon>Actinomycetota</taxon>
        <taxon>Actinomycetes</taxon>
        <taxon>Kitasatosporales</taxon>
        <taxon>Streptomycetaceae</taxon>
        <taxon>Streptomyces</taxon>
    </lineage>
</organism>